<reference evidence="2 3" key="1">
    <citation type="submission" date="2016-10" db="EMBL/GenBank/DDBJ databases">
        <authorList>
            <person name="de Groot N.N."/>
        </authorList>
    </citation>
    <scope>NUCLEOTIDE SEQUENCE [LARGE SCALE GENOMIC DNA]</scope>
    <source>
        <strain evidence="2 3">IPL20</strain>
    </source>
</reference>
<keyword evidence="3" id="KW-1185">Reference proteome</keyword>
<dbReference type="EMBL" id="FPCK01000001">
    <property type="protein sequence ID" value="SFV29820.1"/>
    <property type="molecule type" value="Genomic_DNA"/>
</dbReference>
<protein>
    <recommendedName>
        <fullName evidence="4">DUF1236 domain-containing protein</fullName>
    </recommendedName>
</protein>
<dbReference type="Pfam" id="PF06823">
    <property type="entry name" value="DUF1236"/>
    <property type="match status" value="1"/>
</dbReference>
<proteinExistence type="predicted"/>
<dbReference type="InterPro" id="IPR009642">
    <property type="entry name" value="DUF1236"/>
</dbReference>
<organism evidence="2 3">
    <name type="scientific">Devosia crocina</name>
    <dbReference type="NCBI Taxonomy" id="429728"/>
    <lineage>
        <taxon>Bacteria</taxon>
        <taxon>Pseudomonadati</taxon>
        <taxon>Pseudomonadota</taxon>
        <taxon>Alphaproteobacteria</taxon>
        <taxon>Hyphomicrobiales</taxon>
        <taxon>Devosiaceae</taxon>
        <taxon>Devosia</taxon>
    </lineage>
</organism>
<dbReference type="Proteomes" id="UP000199074">
    <property type="component" value="Unassembled WGS sequence"/>
</dbReference>
<feature type="signal peptide" evidence="1">
    <location>
        <begin position="1"/>
        <end position="22"/>
    </location>
</feature>
<evidence type="ECO:0000256" key="1">
    <source>
        <dbReference type="SAM" id="SignalP"/>
    </source>
</evidence>
<dbReference type="RefSeq" id="WP_175528455.1">
    <property type="nucleotide sequence ID" value="NZ_FPCK01000001.1"/>
</dbReference>
<keyword evidence="1" id="KW-0732">Signal</keyword>
<feature type="chain" id="PRO_5011579195" description="DUF1236 domain-containing protein" evidence="1">
    <location>
        <begin position="23"/>
        <end position="149"/>
    </location>
</feature>
<dbReference type="STRING" id="429728.SAMN05216456_0846"/>
<sequence length="149" mass="14943">MKKFIIPIIASAALLAPTLAQAQIIKDSNEAEAGGAVVGGTAGGVSGAIVGGLIFGPIGAAIGGFTGATIGAAGGVEASSVDYVRMHPTDPVVIDGTIDVGYAVPEAIVIHPIEGDPSHGYFYTNDRVYFVDMSNRAVVYSPGIVVAAE</sequence>
<gene>
    <name evidence="2" type="ORF">SAMN05216456_0846</name>
</gene>
<name>A0A1I7N599_9HYPH</name>
<accession>A0A1I7N599</accession>
<evidence type="ECO:0000313" key="3">
    <source>
        <dbReference type="Proteomes" id="UP000199074"/>
    </source>
</evidence>
<dbReference type="AlphaFoldDB" id="A0A1I7N599"/>
<evidence type="ECO:0008006" key="4">
    <source>
        <dbReference type="Google" id="ProtNLM"/>
    </source>
</evidence>
<evidence type="ECO:0000313" key="2">
    <source>
        <dbReference type="EMBL" id="SFV29820.1"/>
    </source>
</evidence>